<dbReference type="InterPro" id="IPR053967">
    <property type="entry name" value="LlgE_F_G-like_D1"/>
</dbReference>
<dbReference type="AlphaFoldDB" id="A0A552X1F1"/>
<dbReference type="Gene3D" id="2.60.98.20">
    <property type="entry name" value="Flagellar hook protein FlgE"/>
    <property type="match status" value="1"/>
</dbReference>
<feature type="domain" description="Flagellar basal-body/hook protein C-terminal" evidence="7">
    <location>
        <begin position="349"/>
        <end position="393"/>
    </location>
</feature>
<accession>A0A552X1F1</accession>
<dbReference type="NCBIfam" id="TIGR03506">
    <property type="entry name" value="FlgEFG_subfam"/>
    <property type="match status" value="1"/>
</dbReference>
<evidence type="ECO:0000256" key="1">
    <source>
        <dbReference type="ARBA" id="ARBA00004117"/>
    </source>
</evidence>
<dbReference type="NCBIfam" id="NF004238">
    <property type="entry name" value="PRK05682.1-1"/>
    <property type="match status" value="1"/>
</dbReference>
<evidence type="ECO:0000259" key="6">
    <source>
        <dbReference type="Pfam" id="PF00460"/>
    </source>
</evidence>
<evidence type="ECO:0000259" key="7">
    <source>
        <dbReference type="Pfam" id="PF06429"/>
    </source>
</evidence>
<feature type="domain" description="Flagellar hook protein FlgE/F/G-like D1" evidence="9">
    <location>
        <begin position="76"/>
        <end position="135"/>
    </location>
</feature>
<evidence type="ECO:0000313" key="10">
    <source>
        <dbReference type="EMBL" id="TRW48805.1"/>
    </source>
</evidence>
<keyword evidence="11" id="KW-1185">Reference proteome</keyword>
<protein>
    <recommendedName>
        <fullName evidence="3 5">Flagellar hook protein FlgE</fullName>
    </recommendedName>
</protein>
<comment type="subcellular location">
    <subcellularLocation>
        <location evidence="1 5">Bacterial flagellum basal body</location>
    </subcellularLocation>
</comment>
<dbReference type="InterPro" id="IPR020013">
    <property type="entry name" value="Flagellar_FlgE/F/G"/>
</dbReference>
<keyword evidence="4 5" id="KW-0975">Bacterial flagellum</keyword>
<evidence type="ECO:0000259" key="8">
    <source>
        <dbReference type="Pfam" id="PF07559"/>
    </source>
</evidence>
<dbReference type="InterPro" id="IPR037058">
    <property type="entry name" value="Falgellar_hook_FlgE_sf"/>
</dbReference>
<dbReference type="Pfam" id="PF06429">
    <property type="entry name" value="Flg_bbr_C"/>
    <property type="match status" value="1"/>
</dbReference>
<dbReference type="Pfam" id="PF00460">
    <property type="entry name" value="Flg_bb_rod"/>
    <property type="match status" value="1"/>
</dbReference>
<dbReference type="Pfam" id="PF07559">
    <property type="entry name" value="FlgE_D2"/>
    <property type="match status" value="1"/>
</dbReference>
<proteinExistence type="inferred from homology"/>
<dbReference type="InterPro" id="IPR037925">
    <property type="entry name" value="FlgE/F/G-like"/>
</dbReference>
<sequence>MSFSQALSGLRAAATNLNVVGNNIANAQTVGFKSSGVQFSDVYANSQGGLGTRVSDIVQNFNEGNLETTNRTMDLAITGNGFFRFMAGDEVMYSRNGQLTMTNDGYMVNAQGARLTGYPAGAAIGSQPQELRIPSGGLQAQPTNEIAASFNLDARSGNIDRGAVPFDRNDPDSYHYANTVSVYDSLGRQYSALMYFSKVGDNQWEVRLSRNGDLAPEVGEITFDSNGLLQGTNGLDGFTFAPGGGANDMSVAFDVQGTTQFANEFELNNLQQDGYTSGTLVRVAIDDEGNIIGTYTNEQSQNLGTIALASFRNMEGLRAIGDNGWSETADSGAPILGLAGQGQFGSIASGVVEQSNVDLTQELVALIIAQRNYQANAQSIKTQDEVLQATVNLR</sequence>
<organism evidence="10 11">
    <name type="scientific">Aliidiomarina halalkaliphila</name>
    <dbReference type="NCBI Taxonomy" id="2593535"/>
    <lineage>
        <taxon>Bacteria</taxon>
        <taxon>Pseudomonadati</taxon>
        <taxon>Pseudomonadota</taxon>
        <taxon>Gammaproteobacteria</taxon>
        <taxon>Alteromonadales</taxon>
        <taxon>Idiomarinaceae</taxon>
        <taxon>Aliidiomarina</taxon>
    </lineage>
</organism>
<comment type="similarity">
    <text evidence="2 5">Belongs to the flagella basal body rod proteins family.</text>
</comment>
<reference evidence="10 11" key="1">
    <citation type="submission" date="2019-07" db="EMBL/GenBank/DDBJ databases">
        <authorList>
            <person name="Yang M."/>
            <person name="Zhao D."/>
            <person name="Xiang H."/>
        </authorList>
    </citation>
    <scope>NUCLEOTIDE SEQUENCE [LARGE SCALE GENOMIC DNA]</scope>
    <source>
        <strain evidence="10 11">IM1326</strain>
    </source>
</reference>
<feature type="domain" description="Flagellar hook protein FlgE D2" evidence="8">
    <location>
        <begin position="151"/>
        <end position="275"/>
    </location>
</feature>
<evidence type="ECO:0000259" key="9">
    <source>
        <dbReference type="Pfam" id="PF22692"/>
    </source>
</evidence>
<keyword evidence="10" id="KW-0282">Flagellum</keyword>
<dbReference type="GO" id="GO:0005829">
    <property type="term" value="C:cytosol"/>
    <property type="evidence" value="ECO:0007669"/>
    <property type="project" value="TreeGrafter"/>
</dbReference>
<dbReference type="Pfam" id="PF22692">
    <property type="entry name" value="LlgE_F_G_D1"/>
    <property type="match status" value="1"/>
</dbReference>
<dbReference type="GO" id="GO:0009425">
    <property type="term" value="C:bacterial-type flagellum basal body"/>
    <property type="evidence" value="ECO:0007669"/>
    <property type="project" value="UniProtKB-SubCell"/>
</dbReference>
<keyword evidence="10" id="KW-0966">Cell projection</keyword>
<comment type="caution">
    <text evidence="10">The sequence shown here is derived from an EMBL/GenBank/DDBJ whole genome shotgun (WGS) entry which is preliminary data.</text>
</comment>
<dbReference type="EMBL" id="VJWL01000002">
    <property type="protein sequence ID" value="TRW48805.1"/>
    <property type="molecule type" value="Genomic_DNA"/>
</dbReference>
<evidence type="ECO:0000313" key="11">
    <source>
        <dbReference type="Proteomes" id="UP000320359"/>
    </source>
</evidence>
<dbReference type="SUPFAM" id="SSF117143">
    <property type="entry name" value="Flagellar hook protein flgE"/>
    <property type="match status" value="1"/>
</dbReference>
<feature type="domain" description="Flagellar basal body rod protein N-terminal" evidence="6">
    <location>
        <begin position="6"/>
        <end position="33"/>
    </location>
</feature>
<dbReference type="OrthoDB" id="8578401at2"/>
<dbReference type="GO" id="GO:0071978">
    <property type="term" value="P:bacterial-type flagellum-dependent swarming motility"/>
    <property type="evidence" value="ECO:0007669"/>
    <property type="project" value="TreeGrafter"/>
</dbReference>
<dbReference type="Proteomes" id="UP000320359">
    <property type="component" value="Unassembled WGS sequence"/>
</dbReference>
<dbReference type="GO" id="GO:0009424">
    <property type="term" value="C:bacterial-type flagellum hook"/>
    <property type="evidence" value="ECO:0007669"/>
    <property type="project" value="TreeGrafter"/>
</dbReference>
<evidence type="ECO:0000256" key="2">
    <source>
        <dbReference type="ARBA" id="ARBA00009677"/>
    </source>
</evidence>
<evidence type="ECO:0000256" key="4">
    <source>
        <dbReference type="ARBA" id="ARBA00023143"/>
    </source>
</evidence>
<evidence type="ECO:0000256" key="5">
    <source>
        <dbReference type="RuleBase" id="RU362116"/>
    </source>
</evidence>
<dbReference type="InterPro" id="IPR011491">
    <property type="entry name" value="FlgE_D2"/>
</dbReference>
<evidence type="ECO:0000256" key="3">
    <source>
        <dbReference type="ARBA" id="ARBA00019015"/>
    </source>
</evidence>
<dbReference type="RefSeq" id="WP_143235791.1">
    <property type="nucleotide sequence ID" value="NZ_VJWL01000002.1"/>
</dbReference>
<dbReference type="PANTHER" id="PTHR30435">
    <property type="entry name" value="FLAGELLAR PROTEIN"/>
    <property type="match status" value="1"/>
</dbReference>
<dbReference type="InterPro" id="IPR001444">
    <property type="entry name" value="Flag_bb_rod_N"/>
</dbReference>
<comment type="function">
    <text evidence="5">A flexible structure which links the flagellar filament to the drive apparatus in the basal body.</text>
</comment>
<gene>
    <name evidence="10" type="ORF">FM042_07425</name>
</gene>
<dbReference type="InterPro" id="IPR010930">
    <property type="entry name" value="Flg_bb/hook_C_dom"/>
</dbReference>
<name>A0A552X1F1_9GAMM</name>
<keyword evidence="10" id="KW-0969">Cilium</keyword>
<dbReference type="PANTHER" id="PTHR30435:SF1">
    <property type="entry name" value="FLAGELLAR HOOK PROTEIN FLGE"/>
    <property type="match status" value="1"/>
</dbReference>